<protein>
    <submittedName>
        <fullName evidence="2">Uncharacterized protein</fullName>
    </submittedName>
</protein>
<name>A0A6D2I9F1_9BRAS</name>
<organism evidence="2 3">
    <name type="scientific">Microthlaspi erraticum</name>
    <dbReference type="NCBI Taxonomy" id="1685480"/>
    <lineage>
        <taxon>Eukaryota</taxon>
        <taxon>Viridiplantae</taxon>
        <taxon>Streptophyta</taxon>
        <taxon>Embryophyta</taxon>
        <taxon>Tracheophyta</taxon>
        <taxon>Spermatophyta</taxon>
        <taxon>Magnoliopsida</taxon>
        <taxon>eudicotyledons</taxon>
        <taxon>Gunneridae</taxon>
        <taxon>Pentapetalae</taxon>
        <taxon>rosids</taxon>
        <taxon>malvids</taxon>
        <taxon>Brassicales</taxon>
        <taxon>Brassicaceae</taxon>
        <taxon>Coluteocarpeae</taxon>
        <taxon>Microthlaspi</taxon>
    </lineage>
</organism>
<evidence type="ECO:0000313" key="2">
    <source>
        <dbReference type="EMBL" id="CAA7022755.1"/>
    </source>
</evidence>
<feature type="region of interest" description="Disordered" evidence="1">
    <location>
        <begin position="71"/>
        <end position="98"/>
    </location>
</feature>
<gene>
    <name evidence="2" type="ORF">MERR_LOCUS9990</name>
</gene>
<dbReference type="AlphaFoldDB" id="A0A6D2I9F1"/>
<evidence type="ECO:0000313" key="3">
    <source>
        <dbReference type="Proteomes" id="UP000467841"/>
    </source>
</evidence>
<keyword evidence="3" id="KW-1185">Reference proteome</keyword>
<feature type="region of interest" description="Disordered" evidence="1">
    <location>
        <begin position="178"/>
        <end position="204"/>
    </location>
</feature>
<accession>A0A6D2I9F1</accession>
<reference evidence="2" key="1">
    <citation type="submission" date="2020-01" db="EMBL/GenBank/DDBJ databases">
        <authorList>
            <person name="Mishra B."/>
        </authorList>
    </citation>
    <scope>NUCLEOTIDE SEQUENCE [LARGE SCALE GENOMIC DNA]</scope>
</reference>
<dbReference type="Proteomes" id="UP000467841">
    <property type="component" value="Unassembled WGS sequence"/>
</dbReference>
<proteinExistence type="predicted"/>
<feature type="compositionally biased region" description="Basic and acidic residues" evidence="1">
    <location>
        <begin position="89"/>
        <end position="98"/>
    </location>
</feature>
<evidence type="ECO:0000256" key="1">
    <source>
        <dbReference type="SAM" id="MobiDB-lite"/>
    </source>
</evidence>
<comment type="caution">
    <text evidence="2">The sequence shown here is derived from an EMBL/GenBank/DDBJ whole genome shotgun (WGS) entry which is preliminary data.</text>
</comment>
<dbReference type="EMBL" id="CACVBM020000732">
    <property type="protein sequence ID" value="CAA7022755.1"/>
    <property type="molecule type" value="Genomic_DNA"/>
</dbReference>
<sequence length="217" mass="23825">MDPYAAKKARALKKRLRENESVWDNLHQMDTAPLVIGEIFQVSDEMAILRDECVKAAAQLFSANPRNPTAAAAADAADGECAENSNHAKTNEEEQDIHRSLERDLEGLSEDEEEPEDESDAGIEVSVLLGSIFDQIDTAPSVFGEILQVSDEMAVLRDECVKAAAQLFSANRRNPTAAAAADAADGECAENSNHAKTNEEEQDIRRSLERDLLRISW</sequence>